<dbReference type="PANTHER" id="PTHR18968:SF13">
    <property type="entry name" value="ACETOLACTATE SYNTHASE CATALYTIC SUBUNIT, MITOCHONDRIAL"/>
    <property type="match status" value="1"/>
</dbReference>
<evidence type="ECO:0000259" key="11">
    <source>
        <dbReference type="Pfam" id="PF02775"/>
    </source>
</evidence>
<dbReference type="GO" id="GO:0003984">
    <property type="term" value="F:acetolactate synthase activity"/>
    <property type="evidence" value="ECO:0007669"/>
    <property type="project" value="UniProtKB-EC"/>
</dbReference>
<feature type="domain" description="Thiamine pyrophosphate enzyme central" evidence="10">
    <location>
        <begin position="192"/>
        <end position="327"/>
    </location>
</feature>
<keyword evidence="9" id="KW-0479">Metal-binding</keyword>
<reference evidence="13" key="2">
    <citation type="submission" date="2021-04" db="EMBL/GenBank/DDBJ databases">
        <authorList>
            <person name="Liu J."/>
        </authorList>
    </citation>
    <scope>NUCLEOTIDE SEQUENCE</scope>
    <source>
        <strain evidence="13">BAD-6</strain>
    </source>
</reference>
<dbReference type="Gene3D" id="3.40.50.970">
    <property type="match status" value="2"/>
</dbReference>
<evidence type="ECO:0000256" key="9">
    <source>
        <dbReference type="RuleBase" id="RU003591"/>
    </source>
</evidence>
<evidence type="ECO:0000256" key="8">
    <source>
        <dbReference type="ARBA" id="ARBA00048670"/>
    </source>
</evidence>
<evidence type="ECO:0000256" key="6">
    <source>
        <dbReference type="ARBA" id="ARBA00023052"/>
    </source>
</evidence>
<comment type="catalytic activity">
    <reaction evidence="8 9">
        <text>2 pyruvate + H(+) = (2S)-2-acetolactate + CO2</text>
        <dbReference type="Rhea" id="RHEA:25249"/>
        <dbReference type="ChEBI" id="CHEBI:15361"/>
        <dbReference type="ChEBI" id="CHEBI:15378"/>
        <dbReference type="ChEBI" id="CHEBI:16526"/>
        <dbReference type="ChEBI" id="CHEBI:58476"/>
        <dbReference type="EC" id="2.2.1.6"/>
    </reaction>
</comment>
<dbReference type="PANTHER" id="PTHR18968">
    <property type="entry name" value="THIAMINE PYROPHOSPHATE ENZYMES"/>
    <property type="match status" value="1"/>
</dbReference>
<dbReference type="NCBIfam" id="TIGR00118">
    <property type="entry name" value="acolac_lg"/>
    <property type="match status" value="1"/>
</dbReference>
<evidence type="ECO:0000256" key="1">
    <source>
        <dbReference type="ARBA" id="ARBA00004974"/>
    </source>
</evidence>
<keyword evidence="6 9" id="KW-0786">Thiamine pyrophosphate</keyword>
<gene>
    <name evidence="13" type="primary">ilvB</name>
    <name evidence="13" type="ORF">KCX82_07055</name>
</gene>
<dbReference type="InterPro" id="IPR011766">
    <property type="entry name" value="TPP_enzyme_TPP-bd"/>
</dbReference>
<dbReference type="GO" id="GO:0000287">
    <property type="term" value="F:magnesium ion binding"/>
    <property type="evidence" value="ECO:0007669"/>
    <property type="project" value="UniProtKB-UniRule"/>
</dbReference>
<dbReference type="InterPro" id="IPR012001">
    <property type="entry name" value="Thiamin_PyroP_enz_TPP-bd_dom"/>
</dbReference>
<dbReference type="AlphaFoldDB" id="A0A8J8B0H8"/>
<evidence type="ECO:0000256" key="3">
    <source>
        <dbReference type="ARBA" id="ARBA00007812"/>
    </source>
</evidence>
<dbReference type="SUPFAM" id="SSF52467">
    <property type="entry name" value="DHS-like NAD/FAD-binding domain"/>
    <property type="match status" value="1"/>
</dbReference>
<dbReference type="Pfam" id="PF02776">
    <property type="entry name" value="TPP_enzyme_N"/>
    <property type="match status" value="1"/>
</dbReference>
<evidence type="ECO:0000256" key="4">
    <source>
        <dbReference type="ARBA" id="ARBA00013145"/>
    </source>
</evidence>
<comment type="similarity">
    <text evidence="3 9">Belongs to the TPP enzyme family.</text>
</comment>
<dbReference type="UniPathway" id="UPA00047">
    <property type="reaction ID" value="UER00055"/>
</dbReference>
<evidence type="ECO:0000256" key="5">
    <source>
        <dbReference type="ARBA" id="ARBA00022605"/>
    </source>
</evidence>
<dbReference type="Gene3D" id="3.40.50.1220">
    <property type="entry name" value="TPP-binding domain"/>
    <property type="match status" value="1"/>
</dbReference>
<dbReference type="Pfam" id="PF02775">
    <property type="entry name" value="TPP_enzyme_C"/>
    <property type="match status" value="1"/>
</dbReference>
<evidence type="ECO:0000313" key="13">
    <source>
        <dbReference type="EMBL" id="MBR0597623.1"/>
    </source>
</evidence>
<dbReference type="InterPro" id="IPR000399">
    <property type="entry name" value="TPP-bd_CS"/>
</dbReference>
<organism evidence="13 14">
    <name type="scientific">Sinanaerobacter chloroacetimidivorans</name>
    <dbReference type="NCBI Taxonomy" id="2818044"/>
    <lineage>
        <taxon>Bacteria</taxon>
        <taxon>Bacillati</taxon>
        <taxon>Bacillota</taxon>
        <taxon>Clostridia</taxon>
        <taxon>Peptostreptococcales</taxon>
        <taxon>Anaerovoracaceae</taxon>
        <taxon>Sinanaerobacter</taxon>
    </lineage>
</organism>
<dbReference type="GO" id="GO:0050660">
    <property type="term" value="F:flavin adenine dinucleotide binding"/>
    <property type="evidence" value="ECO:0007669"/>
    <property type="project" value="InterPro"/>
</dbReference>
<evidence type="ECO:0000256" key="2">
    <source>
        <dbReference type="ARBA" id="ARBA00005025"/>
    </source>
</evidence>
<comment type="caution">
    <text evidence="13">The sequence shown here is derived from an EMBL/GenBank/DDBJ whole genome shotgun (WGS) entry which is preliminary data.</text>
</comment>
<keyword evidence="7 9" id="KW-0100">Branched-chain amino acid biosynthesis</keyword>
<dbReference type="PROSITE" id="PS00187">
    <property type="entry name" value="TPP_ENZYMES"/>
    <property type="match status" value="1"/>
</dbReference>
<proteinExistence type="inferred from homology"/>
<dbReference type="Pfam" id="PF00205">
    <property type="entry name" value="TPP_enzyme_M"/>
    <property type="match status" value="1"/>
</dbReference>
<comment type="pathway">
    <text evidence="1 9">Amino-acid biosynthesis; L-isoleucine biosynthesis; L-isoleucine from 2-oxobutanoate: step 1/4.</text>
</comment>
<dbReference type="SUPFAM" id="SSF52518">
    <property type="entry name" value="Thiamin diphosphate-binding fold (THDP-binding)"/>
    <property type="match status" value="2"/>
</dbReference>
<comment type="cofactor">
    <cofactor evidence="9">
        <name>thiamine diphosphate</name>
        <dbReference type="ChEBI" id="CHEBI:58937"/>
    </cofactor>
    <text evidence="9">Binds 1 thiamine pyrophosphate per subunit.</text>
</comment>
<dbReference type="FunFam" id="3.40.50.1220:FF:000008">
    <property type="entry name" value="Acetolactate synthase"/>
    <property type="match status" value="1"/>
</dbReference>
<name>A0A8J8B0H8_9FIRM</name>
<dbReference type="Proteomes" id="UP000675664">
    <property type="component" value="Unassembled WGS sequence"/>
</dbReference>
<dbReference type="InterPro" id="IPR012846">
    <property type="entry name" value="Acetolactate_synth_lsu"/>
</dbReference>
<keyword evidence="9" id="KW-0460">Magnesium</keyword>
<dbReference type="GO" id="GO:0030976">
    <property type="term" value="F:thiamine pyrophosphate binding"/>
    <property type="evidence" value="ECO:0007669"/>
    <property type="project" value="UniProtKB-UniRule"/>
</dbReference>
<dbReference type="InterPro" id="IPR029035">
    <property type="entry name" value="DHS-like_NAD/FAD-binding_dom"/>
</dbReference>
<dbReference type="InterPro" id="IPR029061">
    <property type="entry name" value="THDP-binding"/>
</dbReference>
<keyword evidence="5 9" id="KW-0028">Amino-acid biosynthesis</keyword>
<dbReference type="InterPro" id="IPR045229">
    <property type="entry name" value="TPP_enz"/>
</dbReference>
<protein>
    <recommendedName>
        <fullName evidence="4 9">Acetolactate synthase</fullName>
        <ecNumber evidence="4 9">2.2.1.6</ecNumber>
    </recommendedName>
</protein>
<evidence type="ECO:0000256" key="7">
    <source>
        <dbReference type="ARBA" id="ARBA00023304"/>
    </source>
</evidence>
<evidence type="ECO:0000313" key="14">
    <source>
        <dbReference type="Proteomes" id="UP000675664"/>
    </source>
</evidence>
<evidence type="ECO:0000259" key="10">
    <source>
        <dbReference type="Pfam" id="PF00205"/>
    </source>
</evidence>
<dbReference type="UniPathway" id="UPA00049">
    <property type="reaction ID" value="UER00059"/>
</dbReference>
<comment type="pathway">
    <text evidence="2 9">Amino-acid biosynthesis; L-valine biosynthesis; L-valine from pyruvate: step 1/4.</text>
</comment>
<dbReference type="InterPro" id="IPR012000">
    <property type="entry name" value="Thiamin_PyroP_enz_cen_dom"/>
</dbReference>
<dbReference type="GO" id="GO:0005948">
    <property type="term" value="C:acetolactate synthase complex"/>
    <property type="evidence" value="ECO:0007669"/>
    <property type="project" value="TreeGrafter"/>
</dbReference>
<comment type="cofactor">
    <cofactor evidence="9">
        <name>Mg(2+)</name>
        <dbReference type="ChEBI" id="CHEBI:18420"/>
    </cofactor>
    <text evidence="9">Binds 1 Mg(2+) ion per subunit.</text>
</comment>
<dbReference type="CDD" id="cd07035">
    <property type="entry name" value="TPP_PYR_POX_like"/>
    <property type="match status" value="1"/>
</dbReference>
<dbReference type="GO" id="GO:0009097">
    <property type="term" value="P:isoleucine biosynthetic process"/>
    <property type="evidence" value="ECO:0007669"/>
    <property type="project" value="UniProtKB-UniPathway"/>
</dbReference>
<dbReference type="RefSeq" id="WP_227017750.1">
    <property type="nucleotide sequence ID" value="NZ_JAGSND010000003.1"/>
</dbReference>
<keyword evidence="14" id="KW-1185">Reference proteome</keyword>
<accession>A0A8J8B0H8</accession>
<evidence type="ECO:0000259" key="12">
    <source>
        <dbReference type="Pfam" id="PF02776"/>
    </source>
</evidence>
<sequence>MITGAEAIVRSLELEGVEVIFGYPGATVCPLYDKLSKSTKIKHILVRHEQHAGHEASGYARIKKRPGVCITTSGPGATNLITALGTAYMDSIPLVAITGQVSSDLLGRDVFQEADMTGASEPFTKYSYLVKNAADLPRIIKEAFHIASTGRPGPVLIDIPVNVQNHKFDFYYPDEVELRGYKPTIKGHAGQIKRVMKAINHAERPLICVGGGIFAAGGQEVFRQFIETLNIPVVSTMMGIGAVPTAHPLYMGMLGMHGKSIANQAISDSDLLIIIGARVSDRAVLLPAAVGKSTKIVHIDIDPAEIGKNLSTFIPVVGDAKEVLNQILDAEPSRKADEWTDMLKQKKSKLVLDYDPRSYGINPKAFVNMLSKKLPDDNIYCADVGQNQIWSAANCDVREGRFLTSGGMGTMGYSIPAAIGAKTAAPDKTVVAVCGDGSFQMQMMELGTICQHNVDIKIVVMKNQKLGLVCEIQKTAYKNNITAVDLCGSPDVTAIAGAYGIPAKSISSMEEAERAIEEMLNHKGTFLLECIVDEKESSV</sequence>
<dbReference type="EC" id="2.2.1.6" evidence="4 9"/>
<dbReference type="EMBL" id="JAGSND010000003">
    <property type="protein sequence ID" value="MBR0597623.1"/>
    <property type="molecule type" value="Genomic_DNA"/>
</dbReference>
<feature type="domain" description="Thiamine pyrophosphate enzyme TPP-binding" evidence="11">
    <location>
        <begin position="383"/>
        <end position="530"/>
    </location>
</feature>
<keyword evidence="9 13" id="KW-0808">Transferase</keyword>
<feature type="domain" description="Thiamine pyrophosphate enzyme N-terminal TPP-binding" evidence="12">
    <location>
        <begin position="3"/>
        <end position="115"/>
    </location>
</feature>
<dbReference type="GO" id="GO:0009099">
    <property type="term" value="P:L-valine biosynthetic process"/>
    <property type="evidence" value="ECO:0007669"/>
    <property type="project" value="UniProtKB-UniPathway"/>
</dbReference>
<reference evidence="13" key="1">
    <citation type="submission" date="2021-04" db="EMBL/GenBank/DDBJ databases">
        <title>Sinoanaerobacter chloroacetimidivorans sp. nov., an obligate anaerobic bacterium isolated from anaerobic sludge.</title>
        <authorList>
            <person name="Bao Y."/>
        </authorList>
    </citation>
    <scope>NUCLEOTIDE SEQUENCE</scope>
    <source>
        <strain evidence="13">BAD-6</strain>
    </source>
</reference>
<dbReference type="FunFam" id="3.40.50.970:FF:000007">
    <property type="entry name" value="Acetolactate synthase"/>
    <property type="match status" value="1"/>
</dbReference>